<dbReference type="AlphaFoldDB" id="A0A653CDW4"/>
<dbReference type="InterPro" id="IPR002018">
    <property type="entry name" value="CarbesteraseB"/>
</dbReference>
<keyword evidence="3 6" id="KW-0378">Hydrolase</keyword>
<evidence type="ECO:0000313" key="8">
    <source>
        <dbReference type="EMBL" id="VEN46101.1"/>
    </source>
</evidence>
<sequence length="365" mass="40884">LLLQPPVPVKPWHKALDATKVHAVCPQRDVYRRSQIVEGEEDCLYLNVYTPKLEKFQDSDKLAVMIFFHGGGWLCGSGNSMWYGPEVLLDKDVVLVVTNYRLGALGFLTTGDEVVPGNNGLKDQNLALRWIRNNIKYFGGDPDSVTIFGESAGGASAQFHMLSPLSRGLFKRAILQSGTAFCTWALSGQNEVLTNSKKLAKIFNCPTDCTKGMVDCLKKVDAKSIIEQDEKFMPVIEPKLDGAFLTEHPMKLITSHKYENIPIMVGLNTEDGGLKVAGMNSQLIEEFDEKFDELAPMSLEYDKFLDDVDTVTKNLRKFYFGKEKIDQTKVKELIDVFAMLTSCSICFRLVMDYSLTSNHLKVIRG</sequence>
<dbReference type="Pfam" id="PF00135">
    <property type="entry name" value="COesterase"/>
    <property type="match status" value="1"/>
</dbReference>
<evidence type="ECO:0000256" key="6">
    <source>
        <dbReference type="RuleBase" id="RU361235"/>
    </source>
</evidence>
<feature type="non-terminal residue" evidence="8">
    <location>
        <position position="1"/>
    </location>
</feature>
<dbReference type="InterPro" id="IPR029058">
    <property type="entry name" value="AB_hydrolase_fold"/>
</dbReference>
<dbReference type="Gene3D" id="3.40.50.1820">
    <property type="entry name" value="alpha/beta hydrolase"/>
    <property type="match status" value="1"/>
</dbReference>
<dbReference type="InterPro" id="IPR019819">
    <property type="entry name" value="Carboxylesterase_B_CS"/>
</dbReference>
<dbReference type="PROSITE" id="PS00122">
    <property type="entry name" value="CARBOXYLESTERASE_B_1"/>
    <property type="match status" value="1"/>
</dbReference>
<evidence type="ECO:0000256" key="3">
    <source>
        <dbReference type="ARBA" id="ARBA00022801"/>
    </source>
</evidence>
<name>A0A653CDW4_CALMS</name>
<reference evidence="8 9" key="1">
    <citation type="submission" date="2019-01" db="EMBL/GenBank/DDBJ databases">
        <authorList>
            <person name="Sayadi A."/>
        </authorList>
    </citation>
    <scope>NUCLEOTIDE SEQUENCE [LARGE SCALE GENOMIC DNA]</scope>
</reference>
<comment type="similarity">
    <text evidence="1 6">Belongs to the type-B carboxylesterase/lipase family.</text>
</comment>
<keyword evidence="4" id="KW-1015">Disulfide bond</keyword>
<proteinExistence type="inferred from homology"/>
<evidence type="ECO:0000313" key="9">
    <source>
        <dbReference type="Proteomes" id="UP000410492"/>
    </source>
</evidence>
<accession>A0A653CDW4</accession>
<dbReference type="GO" id="GO:0052689">
    <property type="term" value="F:carboxylic ester hydrolase activity"/>
    <property type="evidence" value="ECO:0007669"/>
    <property type="project" value="UniProtKB-KW"/>
</dbReference>
<organism evidence="8 9">
    <name type="scientific">Callosobruchus maculatus</name>
    <name type="common">Southern cowpea weevil</name>
    <name type="synonym">Pulse bruchid</name>
    <dbReference type="NCBI Taxonomy" id="64391"/>
    <lineage>
        <taxon>Eukaryota</taxon>
        <taxon>Metazoa</taxon>
        <taxon>Ecdysozoa</taxon>
        <taxon>Arthropoda</taxon>
        <taxon>Hexapoda</taxon>
        <taxon>Insecta</taxon>
        <taxon>Pterygota</taxon>
        <taxon>Neoptera</taxon>
        <taxon>Endopterygota</taxon>
        <taxon>Coleoptera</taxon>
        <taxon>Polyphaga</taxon>
        <taxon>Cucujiformia</taxon>
        <taxon>Chrysomeloidea</taxon>
        <taxon>Chrysomelidae</taxon>
        <taxon>Bruchinae</taxon>
        <taxon>Bruchini</taxon>
        <taxon>Callosobruchus</taxon>
    </lineage>
</organism>
<keyword evidence="2" id="KW-0719">Serine esterase</keyword>
<dbReference type="PANTHER" id="PTHR43142:SF1">
    <property type="entry name" value="CARBOXYLIC ESTER HYDROLASE"/>
    <property type="match status" value="1"/>
</dbReference>
<dbReference type="OrthoDB" id="19653at2759"/>
<dbReference type="PROSITE" id="PS00941">
    <property type="entry name" value="CARBOXYLESTERASE_B_2"/>
    <property type="match status" value="1"/>
</dbReference>
<keyword evidence="9" id="KW-1185">Reference proteome</keyword>
<dbReference type="EC" id="3.1.1.-" evidence="6"/>
<gene>
    <name evidence="8" type="ORF">CALMAC_LOCUS8308</name>
</gene>
<keyword evidence="5" id="KW-0325">Glycoprotein</keyword>
<evidence type="ECO:0000256" key="1">
    <source>
        <dbReference type="ARBA" id="ARBA00005964"/>
    </source>
</evidence>
<evidence type="ECO:0000256" key="2">
    <source>
        <dbReference type="ARBA" id="ARBA00022487"/>
    </source>
</evidence>
<evidence type="ECO:0000256" key="4">
    <source>
        <dbReference type="ARBA" id="ARBA00023157"/>
    </source>
</evidence>
<dbReference type="EMBL" id="CAACVG010007564">
    <property type="protein sequence ID" value="VEN46101.1"/>
    <property type="molecule type" value="Genomic_DNA"/>
</dbReference>
<evidence type="ECO:0000259" key="7">
    <source>
        <dbReference type="Pfam" id="PF00135"/>
    </source>
</evidence>
<feature type="domain" description="Carboxylesterase type B" evidence="7">
    <location>
        <begin position="4"/>
        <end position="338"/>
    </location>
</feature>
<evidence type="ECO:0000256" key="5">
    <source>
        <dbReference type="ARBA" id="ARBA00023180"/>
    </source>
</evidence>
<dbReference type="PANTHER" id="PTHR43142">
    <property type="entry name" value="CARBOXYLIC ESTER HYDROLASE"/>
    <property type="match status" value="1"/>
</dbReference>
<dbReference type="InterPro" id="IPR019826">
    <property type="entry name" value="Carboxylesterase_B_AS"/>
</dbReference>
<dbReference type="SUPFAM" id="SSF53474">
    <property type="entry name" value="alpha/beta-Hydrolases"/>
    <property type="match status" value="1"/>
</dbReference>
<dbReference type="Proteomes" id="UP000410492">
    <property type="component" value="Unassembled WGS sequence"/>
</dbReference>
<protein>
    <recommendedName>
        <fullName evidence="6">Carboxylic ester hydrolase</fullName>
        <ecNumber evidence="6">3.1.1.-</ecNumber>
    </recommendedName>
</protein>